<feature type="transmembrane region" description="Helical" evidence="6">
    <location>
        <begin position="289"/>
        <end position="311"/>
    </location>
</feature>
<evidence type="ECO:0000313" key="9">
    <source>
        <dbReference type="Proteomes" id="UP000251891"/>
    </source>
</evidence>
<dbReference type="PROSITE" id="PS50850">
    <property type="entry name" value="MFS"/>
    <property type="match status" value="1"/>
</dbReference>
<dbReference type="Pfam" id="PF07690">
    <property type="entry name" value="MFS_1"/>
    <property type="match status" value="1"/>
</dbReference>
<dbReference type="Proteomes" id="UP000251891">
    <property type="component" value="Unassembled WGS sequence"/>
</dbReference>
<evidence type="ECO:0000256" key="3">
    <source>
        <dbReference type="ARBA" id="ARBA00022989"/>
    </source>
</evidence>
<name>A0A365GVE8_9ACTN</name>
<feature type="transmembrane region" description="Helical" evidence="6">
    <location>
        <begin position="111"/>
        <end position="128"/>
    </location>
</feature>
<feature type="region of interest" description="Disordered" evidence="5">
    <location>
        <begin position="1"/>
        <end position="46"/>
    </location>
</feature>
<dbReference type="PANTHER" id="PTHR11360:SF284">
    <property type="entry name" value="EG:103B4.3 PROTEIN-RELATED"/>
    <property type="match status" value="1"/>
</dbReference>
<keyword evidence="4 6" id="KW-0472">Membrane</keyword>
<dbReference type="GO" id="GO:0022857">
    <property type="term" value="F:transmembrane transporter activity"/>
    <property type="evidence" value="ECO:0007669"/>
    <property type="project" value="InterPro"/>
</dbReference>
<organism evidence="8 9">
    <name type="scientific">Actinomadura craniellae</name>
    <dbReference type="NCBI Taxonomy" id="2231787"/>
    <lineage>
        <taxon>Bacteria</taxon>
        <taxon>Bacillati</taxon>
        <taxon>Actinomycetota</taxon>
        <taxon>Actinomycetes</taxon>
        <taxon>Streptosporangiales</taxon>
        <taxon>Thermomonosporaceae</taxon>
        <taxon>Actinomadura</taxon>
    </lineage>
</organism>
<dbReference type="Gene3D" id="1.20.1250.20">
    <property type="entry name" value="MFS general substrate transporter like domains"/>
    <property type="match status" value="2"/>
</dbReference>
<dbReference type="PANTHER" id="PTHR11360">
    <property type="entry name" value="MONOCARBOXYLATE TRANSPORTER"/>
    <property type="match status" value="1"/>
</dbReference>
<feature type="transmembrane region" description="Helical" evidence="6">
    <location>
        <begin position="135"/>
        <end position="152"/>
    </location>
</feature>
<dbReference type="InterPro" id="IPR036259">
    <property type="entry name" value="MFS_trans_sf"/>
</dbReference>
<keyword evidence="2 6" id="KW-0812">Transmembrane</keyword>
<feature type="transmembrane region" description="Helical" evidence="6">
    <location>
        <begin position="158"/>
        <end position="173"/>
    </location>
</feature>
<feature type="transmembrane region" description="Helical" evidence="6">
    <location>
        <begin position="317"/>
        <end position="337"/>
    </location>
</feature>
<evidence type="ECO:0000256" key="4">
    <source>
        <dbReference type="ARBA" id="ARBA00023136"/>
    </source>
</evidence>
<feature type="transmembrane region" description="Helical" evidence="6">
    <location>
        <begin position="65"/>
        <end position="91"/>
    </location>
</feature>
<evidence type="ECO:0000256" key="1">
    <source>
        <dbReference type="ARBA" id="ARBA00004651"/>
    </source>
</evidence>
<evidence type="ECO:0000313" key="8">
    <source>
        <dbReference type="EMBL" id="RAY10780.1"/>
    </source>
</evidence>
<accession>A0A365GVE8</accession>
<feature type="compositionally biased region" description="Polar residues" evidence="5">
    <location>
        <begin position="1"/>
        <end position="13"/>
    </location>
</feature>
<dbReference type="EMBL" id="QLYX01000025">
    <property type="protein sequence ID" value="RAY10780.1"/>
    <property type="molecule type" value="Genomic_DNA"/>
</dbReference>
<dbReference type="GO" id="GO:0005886">
    <property type="term" value="C:plasma membrane"/>
    <property type="evidence" value="ECO:0007669"/>
    <property type="project" value="UniProtKB-SubCell"/>
</dbReference>
<dbReference type="InterPro" id="IPR011701">
    <property type="entry name" value="MFS"/>
</dbReference>
<feature type="transmembrane region" description="Helical" evidence="6">
    <location>
        <begin position="435"/>
        <end position="459"/>
    </location>
</feature>
<keyword evidence="9" id="KW-1185">Reference proteome</keyword>
<dbReference type="AlphaFoldDB" id="A0A365GVE8"/>
<feature type="transmembrane region" description="Helical" evidence="6">
    <location>
        <begin position="225"/>
        <end position="245"/>
    </location>
</feature>
<proteinExistence type="predicted"/>
<feature type="region of interest" description="Disordered" evidence="5">
    <location>
        <begin position="469"/>
        <end position="493"/>
    </location>
</feature>
<evidence type="ECO:0000256" key="5">
    <source>
        <dbReference type="SAM" id="MobiDB-lite"/>
    </source>
</evidence>
<comment type="caution">
    <text evidence="8">The sequence shown here is derived from an EMBL/GenBank/DDBJ whole genome shotgun (WGS) entry which is preliminary data.</text>
</comment>
<dbReference type="SUPFAM" id="SSF103473">
    <property type="entry name" value="MFS general substrate transporter"/>
    <property type="match status" value="1"/>
</dbReference>
<feature type="compositionally biased region" description="Pro residues" evidence="5">
    <location>
        <begin position="473"/>
        <end position="483"/>
    </location>
</feature>
<keyword evidence="3 6" id="KW-1133">Transmembrane helix</keyword>
<dbReference type="InterPro" id="IPR020846">
    <property type="entry name" value="MFS_dom"/>
</dbReference>
<feature type="transmembrane region" description="Helical" evidence="6">
    <location>
        <begin position="409"/>
        <end position="429"/>
    </location>
</feature>
<dbReference type="InterPro" id="IPR050327">
    <property type="entry name" value="Proton-linked_MCT"/>
</dbReference>
<feature type="domain" description="Major facilitator superfamily (MFS) profile" evidence="7">
    <location>
        <begin position="66"/>
        <end position="464"/>
    </location>
</feature>
<gene>
    <name evidence="8" type="ORF">DPM19_33860</name>
</gene>
<evidence type="ECO:0000256" key="2">
    <source>
        <dbReference type="ARBA" id="ARBA00022692"/>
    </source>
</evidence>
<dbReference type="CDD" id="cd17355">
    <property type="entry name" value="MFS_YcxA_like"/>
    <property type="match status" value="1"/>
</dbReference>
<evidence type="ECO:0000256" key="6">
    <source>
        <dbReference type="SAM" id="Phobius"/>
    </source>
</evidence>
<comment type="subcellular location">
    <subcellularLocation>
        <location evidence="1">Cell membrane</location>
        <topology evidence="1">Multi-pass membrane protein</topology>
    </subcellularLocation>
</comment>
<feature type="transmembrane region" description="Helical" evidence="6">
    <location>
        <begin position="193"/>
        <end position="213"/>
    </location>
</feature>
<reference evidence="8 9" key="1">
    <citation type="submission" date="2018-06" db="EMBL/GenBank/DDBJ databases">
        <title>Actinomadura craniellae sp. nov. isolated from marine sponge Craniella sp.</title>
        <authorList>
            <person name="Li L."/>
            <person name="Xu Q.H."/>
            <person name="Lin H.W."/>
            <person name="Lu Y.H."/>
        </authorList>
    </citation>
    <scope>NUCLEOTIDE SEQUENCE [LARGE SCALE GENOMIC DNA]</scope>
    <source>
        <strain evidence="8 9">LHW63021</strain>
    </source>
</reference>
<evidence type="ECO:0000259" key="7">
    <source>
        <dbReference type="PROSITE" id="PS50850"/>
    </source>
</evidence>
<protein>
    <submittedName>
        <fullName evidence="8">MFS transporter</fullName>
    </submittedName>
</protein>
<sequence>MSTKSWAAVTTVSGPAGHHRRPHGDDPHRTGRLRVPAGRSSRRSLNPLRRRENLVASTTLTTRSWLVVGGSTAALTVSASPLVLQTVGLFMKELGGEFGWSRTEVSGAKSLGGPVAALGVLLFGYLIDRFGLRRVMISAIGPFAGSIALLSLTPDSLLVFYALSILVSLLGAAQQPPAYTKAVASWFDARRGLAIGIAVCGIGLGTSLIPQYTQFLIDHVGWRGAYVGLAVLLLVLALPPWLLVIREPNAQERQQLALAGRVSLTAPGTAAAGEPSGVDRRQALRMRSFWILAVATFVASVSLNGSMTHLIPMLTDLGMTGAAAAAVLIPVGIASLIGRPVAGMLLDRYHGPSVALAQQLLPVVAFLLIGTGASPILGAVFLGLAIGLEVDLASYLTSRYFGLRSFGQIYGVMFAIFVLGASAGGLLFAACYDNFGSYAAAFWICGGALVVTAALFLLLGPYTYPAGRKGRPAGPPSGPPPVPQERSAARSGE</sequence>